<keyword evidence="2" id="KW-1185">Reference proteome</keyword>
<protein>
    <submittedName>
        <fullName evidence="1">Uncharacterized protein</fullName>
    </submittedName>
</protein>
<dbReference type="Proteomes" id="UP000790709">
    <property type="component" value="Unassembled WGS sequence"/>
</dbReference>
<sequence length="348" mass="39942">VLEEFIRYIQNDIPIRLIHIPTMRFVDRSFIERYFQQSIEEAVTEDAIKRSLYADLSRTSVIRDLIQNIVRYAILSHRWMQAGEPTYKDIKRSRATGAGYDKLRTFCDKAKSYGVEFVWSDTCCIDKSSSSELDESIRSMFRWYRNSAICIVHLAQTTKPRDLKRDEWLKRGWTLQELLAPWRMKFFNKDWQALSDQRNDKYGEIMSLIGRTTGIKASVLRRFDPSPTEVDERMTWAAGRKTTRGEDMAYSLMAIFDVSLAIAYGEGADRAFCRLIEAIMQAGDRSVLNWSGKPAKHPTSRALPASPASYVGFSPLYPELSYGSVKSHSALMTMTSQGLRVPLVLLPL</sequence>
<name>A0ACB8B294_9AGAM</name>
<evidence type="ECO:0000313" key="2">
    <source>
        <dbReference type="Proteomes" id="UP000790709"/>
    </source>
</evidence>
<organism evidence="1 2">
    <name type="scientific">Leucogyrophana mollusca</name>
    <dbReference type="NCBI Taxonomy" id="85980"/>
    <lineage>
        <taxon>Eukaryota</taxon>
        <taxon>Fungi</taxon>
        <taxon>Dikarya</taxon>
        <taxon>Basidiomycota</taxon>
        <taxon>Agaricomycotina</taxon>
        <taxon>Agaricomycetes</taxon>
        <taxon>Agaricomycetidae</taxon>
        <taxon>Boletales</taxon>
        <taxon>Boletales incertae sedis</taxon>
        <taxon>Leucogyrophana</taxon>
    </lineage>
</organism>
<accession>A0ACB8B294</accession>
<comment type="caution">
    <text evidence="1">The sequence shown here is derived from an EMBL/GenBank/DDBJ whole genome shotgun (WGS) entry which is preliminary data.</text>
</comment>
<dbReference type="EMBL" id="MU266652">
    <property type="protein sequence ID" value="KAH7919524.1"/>
    <property type="molecule type" value="Genomic_DNA"/>
</dbReference>
<evidence type="ECO:0000313" key="1">
    <source>
        <dbReference type="EMBL" id="KAH7919524.1"/>
    </source>
</evidence>
<reference evidence="1" key="1">
    <citation type="journal article" date="2021" name="New Phytol.">
        <title>Evolutionary innovations through gain and loss of genes in the ectomycorrhizal Boletales.</title>
        <authorList>
            <person name="Wu G."/>
            <person name="Miyauchi S."/>
            <person name="Morin E."/>
            <person name="Kuo A."/>
            <person name="Drula E."/>
            <person name="Varga T."/>
            <person name="Kohler A."/>
            <person name="Feng B."/>
            <person name="Cao Y."/>
            <person name="Lipzen A."/>
            <person name="Daum C."/>
            <person name="Hundley H."/>
            <person name="Pangilinan J."/>
            <person name="Johnson J."/>
            <person name="Barry K."/>
            <person name="LaButti K."/>
            <person name="Ng V."/>
            <person name="Ahrendt S."/>
            <person name="Min B."/>
            <person name="Choi I.G."/>
            <person name="Park H."/>
            <person name="Plett J.M."/>
            <person name="Magnuson J."/>
            <person name="Spatafora J.W."/>
            <person name="Nagy L.G."/>
            <person name="Henrissat B."/>
            <person name="Grigoriev I.V."/>
            <person name="Yang Z.L."/>
            <person name="Xu J."/>
            <person name="Martin F.M."/>
        </authorList>
    </citation>
    <scope>NUCLEOTIDE SEQUENCE</scope>
    <source>
        <strain evidence="1">KUC20120723A-06</strain>
    </source>
</reference>
<gene>
    <name evidence="1" type="ORF">BV22DRAFT_974119</name>
</gene>
<proteinExistence type="predicted"/>
<feature type="non-terminal residue" evidence="1">
    <location>
        <position position="348"/>
    </location>
</feature>
<feature type="non-terminal residue" evidence="1">
    <location>
        <position position="1"/>
    </location>
</feature>